<dbReference type="GO" id="GO:0061504">
    <property type="term" value="P:cyclic threonylcarbamoyladenosine biosynthetic process"/>
    <property type="evidence" value="ECO:0007669"/>
    <property type="project" value="TreeGrafter"/>
</dbReference>
<evidence type="ECO:0000259" key="1">
    <source>
        <dbReference type="Pfam" id="PF00899"/>
    </source>
</evidence>
<evidence type="ECO:0000313" key="3">
    <source>
        <dbReference type="Proteomes" id="UP000653127"/>
    </source>
</evidence>
<gene>
    <name evidence="2" type="ORF">H8711_03615</name>
</gene>
<evidence type="ECO:0000313" key="2">
    <source>
        <dbReference type="EMBL" id="MBC8546023.1"/>
    </source>
</evidence>
<dbReference type="CDD" id="cd00755">
    <property type="entry name" value="YgdL_like"/>
    <property type="match status" value="1"/>
</dbReference>
<dbReference type="PROSITE" id="PS51257">
    <property type="entry name" value="PROKAR_LIPOPROTEIN"/>
    <property type="match status" value="1"/>
</dbReference>
<organism evidence="2 3">
    <name type="scientific">Ligaoa zhengdingensis</name>
    <dbReference type="NCBI Taxonomy" id="2763658"/>
    <lineage>
        <taxon>Bacteria</taxon>
        <taxon>Bacillati</taxon>
        <taxon>Bacillota</taxon>
        <taxon>Clostridia</taxon>
        <taxon>Eubacteriales</taxon>
        <taxon>Oscillospiraceae</taxon>
        <taxon>Ligaoa</taxon>
    </lineage>
</organism>
<keyword evidence="3" id="KW-1185">Reference proteome</keyword>
<accession>A0A926DVC3</accession>
<dbReference type="GO" id="GO:0008641">
    <property type="term" value="F:ubiquitin-like modifier activating enzyme activity"/>
    <property type="evidence" value="ECO:0007669"/>
    <property type="project" value="InterPro"/>
</dbReference>
<dbReference type="InterPro" id="IPR035985">
    <property type="entry name" value="Ubiquitin-activating_enz"/>
</dbReference>
<dbReference type="PANTHER" id="PTHR43267">
    <property type="entry name" value="TRNA THREONYLCARBAMOYLADENOSINE DEHYDRATASE"/>
    <property type="match status" value="1"/>
</dbReference>
<dbReference type="GO" id="GO:0061503">
    <property type="term" value="F:tRNA threonylcarbamoyladenosine dehydratase"/>
    <property type="evidence" value="ECO:0007669"/>
    <property type="project" value="TreeGrafter"/>
</dbReference>
<dbReference type="AlphaFoldDB" id="A0A926DVC3"/>
<dbReference type="Pfam" id="PF00899">
    <property type="entry name" value="ThiF"/>
    <property type="match status" value="1"/>
</dbReference>
<dbReference type="InterPro" id="IPR045886">
    <property type="entry name" value="ThiF/MoeB/HesA"/>
</dbReference>
<protein>
    <submittedName>
        <fullName evidence="2">tRNA threonylcarbamoyladenosine dehydratase</fullName>
    </submittedName>
</protein>
<proteinExistence type="predicted"/>
<dbReference type="EMBL" id="JACRST010000003">
    <property type="protein sequence ID" value="MBC8546023.1"/>
    <property type="molecule type" value="Genomic_DNA"/>
</dbReference>
<dbReference type="InterPro" id="IPR000594">
    <property type="entry name" value="ThiF_NAD_FAD-bd"/>
</dbReference>
<name>A0A926DVC3_9FIRM</name>
<comment type="caution">
    <text evidence="2">The sequence shown here is derived from an EMBL/GenBank/DDBJ whole genome shotgun (WGS) entry which is preliminary data.</text>
</comment>
<sequence length="239" mass="25745">MTEFLTRSALLLGDEAMERMQALRVAVIGLGGVGCAAAEALCRAGVGHLLLVDHDTVDITNLNRQIFYTHRHVGMNKVDVAAERLRDINPEAEIAALSCFYLPESSAAVFDFAPDCVVDAIDTVTAKLHLAVSCQERGVRLLMALGTGNRLDPSLLRVGDIAETSGSGCPLARVMRKELKRRGVLHQKVVYSTEVARKVLASSENGRHSPGSISFVPPVAGYLLAAELVRDVLAESRLE</sequence>
<dbReference type="PANTHER" id="PTHR43267:SF1">
    <property type="entry name" value="TRNA THREONYLCARBAMOYLADENOSINE DEHYDRATASE"/>
    <property type="match status" value="1"/>
</dbReference>
<dbReference type="Proteomes" id="UP000653127">
    <property type="component" value="Unassembled WGS sequence"/>
</dbReference>
<dbReference type="Gene3D" id="3.40.50.720">
    <property type="entry name" value="NAD(P)-binding Rossmann-like Domain"/>
    <property type="match status" value="1"/>
</dbReference>
<dbReference type="SUPFAM" id="SSF69572">
    <property type="entry name" value="Activating enzymes of the ubiquitin-like proteins"/>
    <property type="match status" value="1"/>
</dbReference>
<feature type="domain" description="THIF-type NAD/FAD binding fold" evidence="1">
    <location>
        <begin position="8"/>
        <end position="231"/>
    </location>
</feature>
<dbReference type="RefSeq" id="WP_249282175.1">
    <property type="nucleotide sequence ID" value="NZ_JACRST010000003.1"/>
</dbReference>
<reference evidence="2" key="1">
    <citation type="submission" date="2020-08" db="EMBL/GenBank/DDBJ databases">
        <title>Genome public.</title>
        <authorList>
            <person name="Liu C."/>
            <person name="Sun Q."/>
        </authorList>
    </citation>
    <scope>NUCLEOTIDE SEQUENCE</scope>
    <source>
        <strain evidence="2">NSJ-31</strain>
    </source>
</reference>